<dbReference type="InterPro" id="IPR047960">
    <property type="entry name" value="Transpos_IS1380"/>
</dbReference>
<accession>A0A081MZB1</accession>
<dbReference type="eggNOG" id="COG5433">
    <property type="taxonomic scope" value="Bacteria"/>
</dbReference>
<evidence type="ECO:0000313" key="2">
    <source>
        <dbReference type="EMBL" id="KEQ11534.1"/>
    </source>
</evidence>
<dbReference type="AlphaFoldDB" id="A0A081MZB1"/>
<dbReference type="Pfam" id="PF13701">
    <property type="entry name" value="DDE_Tnp_1_4"/>
    <property type="match status" value="1"/>
</dbReference>
<protein>
    <submittedName>
        <fullName evidence="2">Transposase</fullName>
    </submittedName>
</protein>
<dbReference type="STRING" id="1137799.GZ78_28740"/>
<evidence type="ECO:0000259" key="1">
    <source>
        <dbReference type="Pfam" id="PF13701"/>
    </source>
</evidence>
<dbReference type="NCBIfam" id="NF033539">
    <property type="entry name" value="transpos_IS1380"/>
    <property type="match status" value="1"/>
</dbReference>
<sequence length="466" mass="52709">MDQPAQEILKFHPVNGKTLRADFQGGELSSDFGTILLRETMLHSGLISKLSNAIDDKRHQSYIDHPLQDLLTQRVLQMACGYEDANDSNYLRKDPMFKLAVGRNPLSEEGHLASAPTYTRLGQSMTKKDIYKVAKALAEHFISSYELPPMAAIIDLDHTPTITHGGQQMNLFNAKYNDYCYLPLLIFEGLSGKLITAVLRPGKTPTGKENAAILKRVIQLIRRRWPKTYLLVRGDSHFAQPELMRVVQDDPHSDYVLGKGAGHKTALRPKAKELLDEARQALKVKTGLARLNNMPIPERLRLYGEAEYQAKSWKGLDTRIIYKAEVNQKGDNPRFIVTSIKEASPEVIYEELYCPRGQDENFIKHLKSDLSGDRLSDQGFLANHLRMFYACAAYVIHHELRTKALKGTELEKAQPSTVIAKLCKIAVKVVEYKDPIKLHLPRSCPFRGLLRHVTEVFYSMPPPRPG</sequence>
<organism evidence="2 3">
    <name type="scientific">Endozoicomonas numazuensis</name>
    <dbReference type="NCBI Taxonomy" id="1137799"/>
    <lineage>
        <taxon>Bacteria</taxon>
        <taxon>Pseudomonadati</taxon>
        <taxon>Pseudomonadota</taxon>
        <taxon>Gammaproteobacteria</taxon>
        <taxon>Oceanospirillales</taxon>
        <taxon>Endozoicomonadaceae</taxon>
        <taxon>Endozoicomonas</taxon>
    </lineage>
</organism>
<proteinExistence type="predicted"/>
<feature type="domain" description="Transposase DDE" evidence="1">
    <location>
        <begin position="11"/>
        <end position="456"/>
    </location>
</feature>
<evidence type="ECO:0000313" key="3">
    <source>
        <dbReference type="Proteomes" id="UP000028073"/>
    </source>
</evidence>
<reference evidence="2 3" key="1">
    <citation type="submission" date="2014-06" db="EMBL/GenBank/DDBJ databases">
        <title>Whole Genome Sequences of Three Symbiotic Endozoicomonas Bacteria.</title>
        <authorList>
            <person name="Neave M.J."/>
            <person name="Apprill A."/>
            <person name="Voolstra C.R."/>
        </authorList>
    </citation>
    <scope>NUCLEOTIDE SEQUENCE [LARGE SCALE GENOMIC DNA]</scope>
    <source>
        <strain evidence="2 3">DSM 25634</strain>
    </source>
</reference>
<dbReference type="Proteomes" id="UP000028073">
    <property type="component" value="Unassembled WGS sequence"/>
</dbReference>
<name>A0A081MZB1_9GAMM</name>
<keyword evidence="3" id="KW-1185">Reference proteome</keyword>
<comment type="caution">
    <text evidence="2">The sequence shown here is derived from an EMBL/GenBank/DDBJ whole genome shotgun (WGS) entry which is preliminary data.</text>
</comment>
<dbReference type="RefSeq" id="WP_051786590.1">
    <property type="nucleotide sequence ID" value="NZ_JOKH01000014.1"/>
</dbReference>
<dbReference type="EMBL" id="JOKH01000014">
    <property type="protein sequence ID" value="KEQ11534.1"/>
    <property type="molecule type" value="Genomic_DNA"/>
</dbReference>
<dbReference type="OrthoDB" id="8482126at2"/>
<gene>
    <name evidence="2" type="ORF">GZ78_28740</name>
</gene>
<dbReference type="InterPro" id="IPR025668">
    <property type="entry name" value="Tnp_DDE_dom"/>
</dbReference>